<dbReference type="GO" id="GO:0003743">
    <property type="term" value="F:translation initiation factor activity"/>
    <property type="evidence" value="ECO:0007669"/>
    <property type="project" value="InterPro"/>
</dbReference>
<dbReference type="PANTHER" id="PTHR43381">
    <property type="entry name" value="TRANSLATION INITIATION FACTOR IF-2-RELATED"/>
    <property type="match status" value="1"/>
</dbReference>
<dbReference type="Gene3D" id="2.40.30.10">
    <property type="entry name" value="Translation factors"/>
    <property type="match status" value="1"/>
</dbReference>
<dbReference type="GO" id="GO:0005525">
    <property type="term" value="F:GTP binding"/>
    <property type="evidence" value="ECO:0007669"/>
    <property type="project" value="UniProtKB-KW"/>
</dbReference>
<evidence type="ECO:0000256" key="4">
    <source>
        <dbReference type="ARBA" id="ARBA00023128"/>
    </source>
</evidence>
<protein>
    <submittedName>
        <fullName evidence="6">Uncharacterized protein</fullName>
    </submittedName>
</protein>
<keyword evidence="3" id="KW-0809">Transit peptide</keyword>
<dbReference type="AlphaFoldDB" id="A0A8T2IFE3"/>
<dbReference type="CDD" id="cd03692">
    <property type="entry name" value="mtIF2_IVc"/>
    <property type="match status" value="1"/>
</dbReference>
<organism evidence="6 7">
    <name type="scientific">Hymenochirus boettgeri</name>
    <name type="common">Congo dwarf clawed frog</name>
    <dbReference type="NCBI Taxonomy" id="247094"/>
    <lineage>
        <taxon>Eukaryota</taxon>
        <taxon>Metazoa</taxon>
        <taxon>Chordata</taxon>
        <taxon>Craniata</taxon>
        <taxon>Vertebrata</taxon>
        <taxon>Euteleostomi</taxon>
        <taxon>Amphibia</taxon>
        <taxon>Batrachia</taxon>
        <taxon>Anura</taxon>
        <taxon>Pipoidea</taxon>
        <taxon>Pipidae</taxon>
        <taxon>Pipinae</taxon>
        <taxon>Hymenochirus</taxon>
    </lineage>
</organism>
<evidence type="ECO:0000256" key="2">
    <source>
        <dbReference type="ARBA" id="ARBA00022741"/>
    </source>
</evidence>
<keyword evidence="7" id="KW-1185">Reference proteome</keyword>
<evidence type="ECO:0000313" key="7">
    <source>
        <dbReference type="Proteomes" id="UP000812440"/>
    </source>
</evidence>
<dbReference type="PANTHER" id="PTHR43381:SF20">
    <property type="entry name" value="TRANSLATION INITIATION FACTOR IF-2, MITOCHONDRIAL"/>
    <property type="match status" value="1"/>
</dbReference>
<comment type="subcellular location">
    <subcellularLocation>
        <location evidence="1">Mitochondrion</location>
    </subcellularLocation>
</comment>
<dbReference type="EMBL" id="JAACNH010002223">
    <property type="protein sequence ID" value="KAG8429884.1"/>
    <property type="molecule type" value="Genomic_DNA"/>
</dbReference>
<evidence type="ECO:0000256" key="5">
    <source>
        <dbReference type="ARBA" id="ARBA00023134"/>
    </source>
</evidence>
<keyword evidence="5" id="KW-0342">GTP-binding</keyword>
<reference evidence="6" key="1">
    <citation type="thesis" date="2020" institute="ProQuest LLC" country="789 East Eisenhower Parkway, Ann Arbor, MI, USA">
        <title>Comparative Genomics and Chromosome Evolution.</title>
        <authorList>
            <person name="Mudd A.B."/>
        </authorList>
    </citation>
    <scope>NUCLEOTIDE SEQUENCE</scope>
    <source>
        <strain evidence="6">Female2</strain>
        <tissue evidence="6">Blood</tissue>
    </source>
</reference>
<dbReference type="PROSITE" id="PS01176">
    <property type="entry name" value="IF2"/>
    <property type="match status" value="1"/>
</dbReference>
<evidence type="ECO:0000313" key="6">
    <source>
        <dbReference type="EMBL" id="KAG8429884.1"/>
    </source>
</evidence>
<feature type="non-terminal residue" evidence="6">
    <location>
        <position position="103"/>
    </location>
</feature>
<dbReference type="SUPFAM" id="SSF50447">
    <property type="entry name" value="Translation proteins"/>
    <property type="match status" value="1"/>
</dbReference>
<evidence type="ECO:0000256" key="3">
    <source>
        <dbReference type="ARBA" id="ARBA00022946"/>
    </source>
</evidence>
<name>A0A8T2IFE3_9PIPI</name>
<dbReference type="InterPro" id="IPR000178">
    <property type="entry name" value="TF_IF2_bacterial-like"/>
</dbReference>
<keyword evidence="4" id="KW-0496">Mitochondrion</keyword>
<gene>
    <name evidence="6" type="ORF">GDO86_018967</name>
</gene>
<dbReference type="OrthoDB" id="361630at2759"/>
<keyword evidence="2" id="KW-0547">Nucleotide-binding</keyword>
<accession>A0A8T2IFE3</accession>
<dbReference type="GO" id="GO:0005739">
    <property type="term" value="C:mitochondrion"/>
    <property type="evidence" value="ECO:0007669"/>
    <property type="project" value="UniProtKB-SubCell"/>
</dbReference>
<proteinExistence type="predicted"/>
<comment type="caution">
    <text evidence="6">The sequence shown here is derived from an EMBL/GenBank/DDBJ whole genome shotgun (WGS) entry which is preliminary data.</text>
</comment>
<dbReference type="FunFam" id="2.40.30.10:FF:000072">
    <property type="entry name" value="translation initiation factor IF-2, mitochondrial isoform X1"/>
    <property type="match status" value="1"/>
</dbReference>
<dbReference type="InterPro" id="IPR009000">
    <property type="entry name" value="Transl_B-barrel_sf"/>
</dbReference>
<dbReference type="InterPro" id="IPR015760">
    <property type="entry name" value="TIF_IF2"/>
</dbReference>
<evidence type="ECO:0000256" key="1">
    <source>
        <dbReference type="ARBA" id="ARBA00004173"/>
    </source>
</evidence>
<dbReference type="GO" id="GO:0003924">
    <property type="term" value="F:GTPase activity"/>
    <property type="evidence" value="ECO:0007669"/>
    <property type="project" value="InterPro"/>
</dbReference>
<dbReference type="Proteomes" id="UP000812440">
    <property type="component" value="Unassembled WGS sequence"/>
</dbReference>
<sequence length="103" mass="11507">GEATVLATFDVTVGKKKVQVAGCRVQKGILDKKLKCKLIRNRHTVWEGFLTTLKHHKDDVQTVKTGVECGLSLDKEIDLTIGDDIVCIEEKEVQQNISWDPGF</sequence>